<keyword evidence="13 18" id="KW-1015">Disulfide bond</keyword>
<dbReference type="CDD" id="cd00054">
    <property type="entry name" value="EGF_CA"/>
    <property type="match status" value="1"/>
</dbReference>
<evidence type="ECO:0000256" key="10">
    <source>
        <dbReference type="ARBA" id="ARBA00022837"/>
    </source>
</evidence>
<feature type="disulfide bond" evidence="18">
    <location>
        <begin position="3997"/>
        <end position="4009"/>
    </location>
</feature>
<feature type="disulfide bond" evidence="18">
    <location>
        <begin position="1098"/>
        <end position="1116"/>
    </location>
</feature>
<evidence type="ECO:0000256" key="11">
    <source>
        <dbReference type="ARBA" id="ARBA00022989"/>
    </source>
</evidence>
<feature type="domain" description="EGF-like" evidence="23">
    <location>
        <begin position="2111"/>
        <end position="2148"/>
    </location>
</feature>
<feature type="disulfide bond" evidence="18">
    <location>
        <begin position="3262"/>
        <end position="3274"/>
    </location>
</feature>
<keyword evidence="12 21" id="KW-0472">Membrane</keyword>
<feature type="domain" description="EGF-like" evidence="23">
    <location>
        <begin position="3301"/>
        <end position="3340"/>
    </location>
</feature>
<comment type="caution">
    <text evidence="24">The sequence shown here is derived from an EMBL/GenBank/DDBJ whole genome shotgun (WGS) entry which is preliminary data.</text>
</comment>
<feature type="region of interest" description="Disordered" evidence="20">
    <location>
        <begin position="4765"/>
        <end position="4808"/>
    </location>
</feature>
<dbReference type="GO" id="GO:0005905">
    <property type="term" value="C:clathrin-coated pit"/>
    <property type="evidence" value="ECO:0007669"/>
    <property type="project" value="UniProtKB-KW"/>
</dbReference>
<feature type="disulfide bond" evidence="18">
    <location>
        <begin position="1283"/>
        <end position="1298"/>
    </location>
</feature>
<feature type="disulfide bond" evidence="18">
    <location>
        <begin position="252"/>
        <end position="270"/>
    </location>
</feature>
<dbReference type="Pfam" id="PF24468">
    <property type="entry name" value="EGF_LRP2"/>
    <property type="match status" value="1"/>
</dbReference>
<dbReference type="Pfam" id="PF00057">
    <property type="entry name" value="Ldl_recept_a"/>
    <property type="match status" value="29"/>
</dbReference>
<feature type="repeat" description="LDL-receptor class B" evidence="19">
    <location>
        <begin position="1558"/>
        <end position="1600"/>
    </location>
</feature>
<dbReference type="InterPro" id="IPR056588">
    <property type="entry name" value="EGF_LRP2"/>
</dbReference>
<dbReference type="PROSITE" id="PS01187">
    <property type="entry name" value="EGF_CA"/>
    <property type="match status" value="3"/>
</dbReference>
<feature type="disulfide bond" evidence="18">
    <location>
        <begin position="1188"/>
        <end position="1206"/>
    </location>
</feature>
<evidence type="ECO:0000256" key="12">
    <source>
        <dbReference type="ARBA" id="ARBA00023136"/>
    </source>
</evidence>
<dbReference type="SMART" id="SM00181">
    <property type="entry name" value="EGF"/>
    <property type="match status" value="21"/>
</dbReference>
<feature type="disulfide bond" evidence="18">
    <location>
        <begin position="3203"/>
        <end position="3215"/>
    </location>
</feature>
<evidence type="ECO:0000259" key="23">
    <source>
        <dbReference type="SMART" id="SM00181"/>
    </source>
</evidence>
<feature type="compositionally biased region" description="Low complexity" evidence="20">
    <location>
        <begin position="4721"/>
        <end position="4739"/>
    </location>
</feature>
<feature type="disulfide bond" evidence="18">
    <location>
        <begin position="4004"/>
        <end position="4022"/>
    </location>
</feature>
<feature type="domain" description="EGF-like" evidence="23">
    <location>
        <begin position="3344"/>
        <end position="3381"/>
    </location>
</feature>
<evidence type="ECO:0000256" key="18">
    <source>
        <dbReference type="PROSITE-ProRule" id="PRU00124"/>
    </source>
</evidence>
<feature type="domain" description="EGF-like" evidence="23">
    <location>
        <begin position="1434"/>
        <end position="1470"/>
    </location>
</feature>
<feature type="disulfide bond" evidence="18">
    <location>
        <begin position="3958"/>
        <end position="3970"/>
    </location>
</feature>
<feature type="disulfide bond" evidence="18">
    <location>
        <begin position="3222"/>
        <end position="3237"/>
    </location>
</feature>
<feature type="disulfide bond" evidence="18">
    <location>
        <begin position="4016"/>
        <end position="4031"/>
    </location>
</feature>
<feature type="domain" description="EGF-like" evidence="23">
    <location>
        <begin position="4215"/>
        <end position="4256"/>
    </location>
</feature>
<keyword evidence="9" id="KW-0677">Repeat</keyword>
<feature type="repeat" description="LDL-receptor class B" evidence="19">
    <location>
        <begin position="1689"/>
        <end position="1733"/>
    </location>
</feature>
<feature type="disulfide bond" evidence="18">
    <location>
        <begin position="1222"/>
        <end position="1234"/>
    </location>
</feature>
<feature type="disulfide bond" evidence="18">
    <location>
        <begin position="3163"/>
        <end position="3175"/>
    </location>
</feature>
<dbReference type="Proteomes" id="UP001620626">
    <property type="component" value="Unassembled WGS sequence"/>
</dbReference>
<evidence type="ECO:0000256" key="1">
    <source>
        <dbReference type="ARBA" id="ARBA00004479"/>
    </source>
</evidence>
<feature type="disulfide bond" evidence="18">
    <location>
        <begin position="3839"/>
        <end position="3857"/>
    </location>
</feature>
<feature type="disulfide bond" evidence="18">
    <location>
        <begin position="2870"/>
        <end position="2882"/>
    </location>
</feature>
<dbReference type="InterPro" id="IPR001881">
    <property type="entry name" value="EGF-like_Ca-bd_dom"/>
</dbReference>
<accession>A0ABD2MGA4</accession>
<reference evidence="24 25" key="1">
    <citation type="submission" date="2024-10" db="EMBL/GenBank/DDBJ databases">
        <authorList>
            <person name="Kim D."/>
        </authorList>
    </citation>
    <scope>NUCLEOTIDE SEQUENCE [LARGE SCALE GENOMIC DNA]</scope>
    <source>
        <strain evidence="24">BH-2024</strain>
    </source>
</reference>
<feature type="disulfide bond" evidence="18">
    <location>
        <begin position="3977"/>
        <end position="3992"/>
    </location>
</feature>
<feature type="disulfide bond" evidence="18">
    <location>
        <begin position="80"/>
        <end position="98"/>
    </location>
</feature>
<feature type="disulfide bond" evidence="18">
    <location>
        <begin position="2936"/>
        <end position="2948"/>
    </location>
</feature>
<evidence type="ECO:0000256" key="3">
    <source>
        <dbReference type="ARBA" id="ARBA00022536"/>
    </source>
</evidence>
<feature type="domain" description="EGF-like calcium-binding" evidence="22">
    <location>
        <begin position="360"/>
        <end position="390"/>
    </location>
</feature>
<keyword evidence="7" id="KW-0479">Metal-binding</keyword>
<feature type="disulfide bond" evidence="18">
    <location>
        <begin position="2889"/>
        <end position="2904"/>
    </location>
</feature>
<dbReference type="InterPro" id="IPR009030">
    <property type="entry name" value="Growth_fac_rcpt_cys_sf"/>
</dbReference>
<feature type="domain" description="EGF-like calcium-binding" evidence="22">
    <location>
        <begin position="1431"/>
        <end position="1470"/>
    </location>
</feature>
<feature type="domain" description="EGF-like calcium-binding" evidence="22">
    <location>
        <begin position="4212"/>
        <end position="4256"/>
    </location>
</feature>
<feature type="disulfide bond" evidence="18">
    <location>
        <begin position="136"/>
        <end position="151"/>
    </location>
</feature>
<feature type="disulfide bond" evidence="18">
    <location>
        <begin position="2943"/>
        <end position="2961"/>
    </location>
</feature>
<feature type="disulfide bond" evidence="18">
    <location>
        <begin position="245"/>
        <end position="257"/>
    </location>
</feature>
<feature type="repeat" description="LDL-receptor class B" evidence="19">
    <location>
        <begin position="4423"/>
        <end position="4466"/>
    </location>
</feature>
<dbReference type="FunFam" id="4.10.400.10:FF:000005">
    <property type="entry name" value="low-density lipoprotein receptor-related protein 1B"/>
    <property type="match status" value="3"/>
</dbReference>
<dbReference type="InterPro" id="IPR018097">
    <property type="entry name" value="EGF_Ca-bd_CS"/>
</dbReference>
<evidence type="ECO:0000256" key="21">
    <source>
        <dbReference type="SAM" id="Phobius"/>
    </source>
</evidence>
<feature type="domain" description="EGF-like" evidence="23">
    <location>
        <begin position="4171"/>
        <end position="4211"/>
    </location>
</feature>
<dbReference type="PROSITE" id="PS51120">
    <property type="entry name" value="LDLRB"/>
    <property type="match status" value="10"/>
</dbReference>
<dbReference type="FunFam" id="2.120.10.30:FF:000241">
    <property type="entry name" value="Low-density lipoprotein receptor-related protein 6"/>
    <property type="match status" value="4"/>
</dbReference>
<dbReference type="EMBL" id="JBICBT010000012">
    <property type="protein sequence ID" value="KAL3125994.1"/>
    <property type="molecule type" value="Genomic_DNA"/>
</dbReference>
<feature type="disulfide bond" evidence="18">
    <location>
        <begin position="3210"/>
        <end position="3228"/>
    </location>
</feature>
<keyword evidence="14" id="KW-0675">Receptor</keyword>
<keyword evidence="25" id="KW-1185">Reference proteome</keyword>
<organism evidence="24 25">
    <name type="scientific">Heterodera trifolii</name>
    <dbReference type="NCBI Taxonomy" id="157864"/>
    <lineage>
        <taxon>Eukaryota</taxon>
        <taxon>Metazoa</taxon>
        <taxon>Ecdysozoa</taxon>
        <taxon>Nematoda</taxon>
        <taxon>Chromadorea</taxon>
        <taxon>Rhabditida</taxon>
        <taxon>Tylenchina</taxon>
        <taxon>Tylenchomorpha</taxon>
        <taxon>Tylenchoidea</taxon>
        <taxon>Heteroderidae</taxon>
        <taxon>Heteroderinae</taxon>
        <taxon>Heterodera</taxon>
    </lineage>
</organism>
<feature type="domain" description="EGF-like calcium-binding" evidence="22">
    <location>
        <begin position="4151"/>
        <end position="4211"/>
    </location>
</feature>
<evidence type="ECO:0000256" key="5">
    <source>
        <dbReference type="ARBA" id="ARBA00022583"/>
    </source>
</evidence>
<dbReference type="Gene3D" id="4.10.400.10">
    <property type="entry name" value="Low-density Lipoprotein Receptor"/>
    <property type="match status" value="34"/>
</dbReference>
<feature type="disulfide bond" evidence="18">
    <location>
        <begin position="3757"/>
        <end position="3775"/>
    </location>
</feature>
<proteinExistence type="inferred from homology"/>
<feature type="disulfide bond" evidence="18">
    <location>
        <begin position="3023"/>
        <end position="3035"/>
    </location>
</feature>
<feature type="domain" description="EGF-like" evidence="23">
    <location>
        <begin position="323"/>
        <end position="359"/>
    </location>
</feature>
<feature type="repeat" description="LDL-receptor class B" evidence="19">
    <location>
        <begin position="2671"/>
        <end position="2696"/>
    </location>
</feature>
<dbReference type="Gene3D" id="2.10.25.10">
    <property type="entry name" value="Laminin"/>
    <property type="match status" value="8"/>
</dbReference>
<feature type="repeat" description="LDL-receptor class B" evidence="19">
    <location>
        <begin position="2620"/>
        <end position="2670"/>
    </location>
</feature>
<dbReference type="InterPro" id="IPR036055">
    <property type="entry name" value="LDL_receptor-like_sf"/>
</dbReference>
<feature type="disulfide bond" evidence="18">
    <location>
        <begin position="92"/>
        <end position="107"/>
    </location>
</feature>
<dbReference type="FunFam" id="4.10.400.10:FF:000002">
    <property type="entry name" value="Low-density lipoprotein receptor-related protein 1"/>
    <property type="match status" value="3"/>
</dbReference>
<evidence type="ECO:0000256" key="6">
    <source>
        <dbReference type="ARBA" id="ARBA00022692"/>
    </source>
</evidence>
<feature type="disulfide bond" evidence="18">
    <location>
        <begin position="3750"/>
        <end position="3762"/>
    </location>
</feature>
<keyword evidence="4" id="KW-0597">Phosphoprotein</keyword>
<feature type="transmembrane region" description="Helical" evidence="21">
    <location>
        <begin position="4650"/>
        <end position="4675"/>
    </location>
</feature>
<feature type="disulfide bond" evidence="18">
    <location>
        <begin position="1356"/>
        <end position="1374"/>
    </location>
</feature>
<feature type="disulfide bond" evidence="18">
    <location>
        <begin position="3965"/>
        <end position="3983"/>
    </location>
</feature>
<dbReference type="CDD" id="cd00112">
    <property type="entry name" value="LDLa"/>
    <property type="match status" value="31"/>
</dbReference>
<dbReference type="InterPro" id="IPR011042">
    <property type="entry name" value="6-blade_b-propeller_TolB-like"/>
</dbReference>
<dbReference type="FunFam" id="4.10.400.10:FF:000147">
    <property type="entry name" value="Low-density lipoprotein receptor-related protein 2"/>
    <property type="match status" value="1"/>
</dbReference>
<feature type="domain" description="EGF-like calcium-binding" evidence="22">
    <location>
        <begin position="3299"/>
        <end position="3340"/>
    </location>
</feature>
<dbReference type="InterPro" id="IPR002172">
    <property type="entry name" value="LDrepeatLR_classA_rpt"/>
</dbReference>
<feature type="domain" description="EGF-like" evidence="23">
    <location>
        <begin position="2434"/>
        <end position="2474"/>
    </location>
</feature>
<dbReference type="FunFam" id="4.10.400.10:FF:000145">
    <property type="entry name" value="Low-density lipoprotein RecePtor related"/>
    <property type="match status" value="1"/>
</dbReference>
<evidence type="ECO:0000256" key="7">
    <source>
        <dbReference type="ARBA" id="ARBA00022723"/>
    </source>
</evidence>
<keyword evidence="11 21" id="KW-1133">Transmembrane helix</keyword>
<dbReference type="InterPro" id="IPR023415">
    <property type="entry name" value="LDLR_class-A_CS"/>
</dbReference>
<feature type="domain" description="EGF-like" evidence="23">
    <location>
        <begin position="4601"/>
        <end position="4633"/>
    </location>
</feature>
<feature type="repeat" description="LDL-receptor class B" evidence="19">
    <location>
        <begin position="2243"/>
        <end position="2287"/>
    </location>
</feature>
<feature type="domain" description="EGF-like calcium-binding" evidence="22">
    <location>
        <begin position="320"/>
        <end position="359"/>
    </location>
</feature>
<feature type="domain" description="EGF-like" evidence="23">
    <location>
        <begin position="1035"/>
        <end position="1078"/>
    </location>
</feature>
<dbReference type="Pfam" id="PF00058">
    <property type="entry name" value="Ldl_recept_b"/>
    <property type="match status" value="4"/>
</dbReference>
<comment type="subcellular location">
    <subcellularLocation>
        <location evidence="17">Membrane</location>
        <location evidence="17">Coated pit</location>
    </subcellularLocation>
    <subcellularLocation>
        <location evidence="1">Membrane</location>
        <topology evidence="1">Single-pass type I membrane protein</topology>
    </subcellularLocation>
</comment>
<dbReference type="SUPFAM" id="SSF101898">
    <property type="entry name" value="NHL repeat"/>
    <property type="match status" value="1"/>
</dbReference>
<dbReference type="Gene3D" id="2.120.10.30">
    <property type="entry name" value="TolB, C-terminal domain"/>
    <property type="match status" value="8"/>
</dbReference>
<keyword evidence="5" id="KW-0254">Endocytosis</keyword>
<feature type="disulfide bond" evidence="18">
    <location>
        <begin position="264"/>
        <end position="279"/>
    </location>
</feature>
<feature type="repeat" description="LDL-receptor class B" evidence="19">
    <location>
        <begin position="1645"/>
        <end position="1688"/>
    </location>
</feature>
<dbReference type="FunFam" id="2.10.25.10:FF:000009">
    <property type="entry name" value="Low-density lipoprotein receptor isoform 1"/>
    <property type="match status" value="3"/>
</dbReference>
<evidence type="ECO:0000256" key="14">
    <source>
        <dbReference type="ARBA" id="ARBA00023170"/>
    </source>
</evidence>
<feature type="disulfide bond" evidence="18">
    <location>
        <begin position="73"/>
        <end position="85"/>
    </location>
</feature>
<feature type="disulfide bond" evidence="18">
    <location>
        <begin position="4130"/>
        <end position="4142"/>
    </location>
</feature>
<dbReference type="PROSITE" id="PS01209">
    <property type="entry name" value="LDLRA_1"/>
    <property type="match status" value="12"/>
</dbReference>
<feature type="disulfide bond" evidence="18">
    <location>
        <begin position="3030"/>
        <end position="3048"/>
    </location>
</feature>
<comment type="similarity">
    <text evidence="2">Belongs to the LDLR family.</text>
</comment>
<evidence type="ECO:0000256" key="13">
    <source>
        <dbReference type="ARBA" id="ARBA00023157"/>
    </source>
</evidence>
<feature type="disulfide bond" evidence="18">
    <location>
        <begin position="304"/>
        <end position="319"/>
    </location>
</feature>
<keyword evidence="8" id="KW-0732">Signal</keyword>
<dbReference type="Pfam" id="PF07645">
    <property type="entry name" value="EGF_CA"/>
    <property type="match status" value="2"/>
</dbReference>
<keyword evidence="16" id="KW-0325">Glycoprotein</keyword>
<dbReference type="FunFam" id="4.10.400.10:FF:000209">
    <property type="entry name" value="Low-density lipoprotein receptor-related protein"/>
    <property type="match status" value="1"/>
</dbReference>
<feature type="disulfide bond" evidence="18">
    <location>
        <begin position="3269"/>
        <end position="3287"/>
    </location>
</feature>
<feature type="disulfide bond" evidence="18">
    <location>
        <begin position="1181"/>
        <end position="1193"/>
    </location>
</feature>
<dbReference type="InterPro" id="IPR000742">
    <property type="entry name" value="EGF"/>
</dbReference>
<feature type="disulfide bond" evidence="18">
    <location>
        <begin position="4137"/>
        <end position="4155"/>
    </location>
</feature>
<feature type="disulfide bond" evidence="18">
    <location>
        <begin position="4149"/>
        <end position="4164"/>
    </location>
</feature>
<feature type="domain" description="EGF-like" evidence="23">
    <location>
        <begin position="1180"/>
        <end position="1218"/>
    </location>
</feature>
<dbReference type="PANTHER" id="PTHR22722:SF14">
    <property type="entry name" value="MEGALIN, ISOFORM A"/>
    <property type="match status" value="1"/>
</dbReference>
<dbReference type="InterPro" id="IPR049883">
    <property type="entry name" value="NOTCH1_EGF-like"/>
</dbReference>
<feature type="domain" description="EGF-like" evidence="23">
    <location>
        <begin position="3664"/>
        <end position="3703"/>
    </location>
</feature>
<evidence type="ECO:0000256" key="2">
    <source>
        <dbReference type="ARBA" id="ARBA00009939"/>
    </source>
</evidence>
<dbReference type="PRINTS" id="PR00261">
    <property type="entry name" value="LDLRECEPTOR"/>
</dbReference>
<feature type="domain" description="EGF-like" evidence="23">
    <location>
        <begin position="701"/>
        <end position="741"/>
    </location>
</feature>
<feature type="disulfide bond" evidence="18">
    <location>
        <begin position="4047"/>
        <end position="4065"/>
    </location>
</feature>
<feature type="domain" description="EGF-like calcium-binding" evidence="22">
    <location>
        <begin position="1471"/>
        <end position="1510"/>
    </location>
</feature>
<dbReference type="FunFam" id="4.10.400.10:FF:000001">
    <property type="entry name" value="Low-density lipoprotein receptor-related protein 1"/>
    <property type="match status" value="1"/>
</dbReference>
<feature type="domain" description="EGF-like" evidence="23">
    <location>
        <begin position="1474"/>
        <end position="1510"/>
    </location>
</feature>
<feature type="disulfide bond" evidence="18">
    <location>
        <begin position="3769"/>
        <end position="3784"/>
    </location>
</feature>
<evidence type="ECO:0000256" key="15">
    <source>
        <dbReference type="ARBA" id="ARBA00023176"/>
    </source>
</evidence>
<evidence type="ECO:0000313" key="25">
    <source>
        <dbReference type="Proteomes" id="UP001620626"/>
    </source>
</evidence>
<dbReference type="PROSITE" id="PS50068">
    <property type="entry name" value="LDLRA_2"/>
    <property type="match status" value="34"/>
</dbReference>
<protein>
    <submittedName>
        <fullName evidence="24">Uncharacterized protein</fullName>
    </submittedName>
</protein>
<dbReference type="InterPro" id="IPR051221">
    <property type="entry name" value="LDLR-related"/>
</dbReference>
<feature type="domain" description="EGF-like" evidence="23">
    <location>
        <begin position="1304"/>
        <end position="1343"/>
    </location>
</feature>
<evidence type="ECO:0000256" key="17">
    <source>
        <dbReference type="ARBA" id="ARBA00037878"/>
    </source>
</evidence>
<dbReference type="FunFam" id="4.10.400.10:FF:000287">
    <property type="entry name" value="Low-density lipoprotein receptor-related protein"/>
    <property type="match status" value="1"/>
</dbReference>
<evidence type="ECO:0000313" key="24">
    <source>
        <dbReference type="EMBL" id="KAL3125994.1"/>
    </source>
</evidence>
<evidence type="ECO:0000256" key="16">
    <source>
        <dbReference type="ARBA" id="ARBA00023180"/>
    </source>
</evidence>
<gene>
    <name evidence="24" type="ORF">niasHT_006207</name>
</gene>
<evidence type="ECO:0000256" key="8">
    <source>
        <dbReference type="ARBA" id="ARBA00022729"/>
    </source>
</evidence>
<feature type="repeat" description="LDL-receptor class B" evidence="19">
    <location>
        <begin position="1601"/>
        <end position="1644"/>
    </location>
</feature>
<sequence>MNLFMCEISSAEKALKISRIVHTIQIDAPHRTTFGGPPGVRPFISGSIFTSGVGPAAAGAISSSHNHQPTAVCSENEFRCDDGHCIRMEWKCDGSGDCRNGEDEKDCPHPGCKADQWQCDKYEWHSVSCIHEYQRCDNITDCSDGSDERDCPASPVNCEVNDGSVFSCADGRQCFPIARKCDGNYDCRDLSDEKDSCATNHTACFPYQFRCADRSQCIQKVWVCDGTPDCADKSDEPPTCQFPACQTGDFQCKNRRCVPHKFRCDYYDDCGDNSDEEGCGHYKCPPNMWPCPNSGHCIPKWKLCDGKTDCADGADEKTCSNNLCSTLGCQSGCVASPAGGVCTCPQGYKLDERFQRTCSDINECAEFGYCDQTCQNHRPSFTCGCLGSCFRLQMVQSISSGPGTGGPSNMSLRGYCVSNEAEKMRLFVARREGLYRVNPANKDEQAVKIASGEFIYGVDFDYEQKKMFWTDRMAHSLFRADITPAGDIEKIKKLDLKSLIYPRNLAVDWITKNVYVIESGSRRIDVVTYEGDKRTVLLADALTLPLDIALDPLRGDMFFSNQLRLETAHMDGTNRRVLIESHTHQVSGVVVDIAAKRVYWSDPKVDRVESIDYSGNDRRQIASGRDFAPHPFGLAMFDQFLYWTDWTRLGIMRVEKFGAQSEVIWSMKDSNVFPMGIAAYHPNAQPGPKQSECFQQTIENPCAKSDCEGMCLLSKDSVGFGVGFRCACPIGQKLVDGKRCVPAMDYLLFSSNKVVRAIYPEIMQNALAEAILPISPSSQRRIGYFFAVECDVHGGSFFYADIMDNTLYRVKPDGEGAAPILVTHNDGLVSMAFDWMSKQLYYVDNVRNSLEVVKVEEQGLVNPDQLVRRQLLIKLRDPVAVVVHPWRGWLFFAESERPARIWRCNLDATGCTVIRNQTLGRPSGLVIDFADSRLCMGDSLLKLFACMDFDGLNWQQIPVDDPIPVAITLLGDQIFYVHQRPYSIRKVSKNFGGSGRIVRDFSKEERSVFSIKGCSMENQPIADPSHKYPDHLKHPCLGHNCAHFCFAVPSTDQSAPLKRKCACKQGYKVNPNNELACIRDIMEPVEPLCPRNGSQFQCANGRCIPLEWRCDGEDDCLDGSDEIDENTQSSCYKETECPEGTIRCNNTKKCIPTQYACDGDNDCGDFSDEDQRFCKGQRPMCGARKFQCDNHRCIPDQWKCDSDNDCGDGSDEKLELCHNVTCGSSQFTCGNGRCIPVYWLCDGDNDCYDATDEDPTRCPPIQCRADQFRCASGRQCVPLKNQCDGQDDCEDASDEESCAPREGHCAQDQFKCHTSGICIPGTWKCDGQLDCDDGSDEPRATCEEMHSTCPAGHFRCNNGRCIFSTWICDGENDCGDNSDEQNNCPNSAATFKCPFETISCKSAPEQCIPFHQLCDGKQHCIDGSDEGGRCSRDLCVADRAGCQYKCHNSPEGPICSCPLGEQLINKTKCEPENECLDPRTCSQHCTDEKHGFRCSCDPAYELEPDKRTCKVTENRADMRVYVSNRNRIYWSDSSLENWRTFAAQVENAVALAWDSVDDRIYWSDIRDKRIYSATRNGTDVQTFIGIGLDITEGIAVDWVGRNLYWVDSSLNTIEIASLQKPGVRAVLLHDDIDQPRGLAVDPRVALMFWTDWGQHPRIERANMDGTGRTILVNTKIYWPNSIALDFTTNRVYFADSKLDYIDFVDYDGKGRTQVIANSKFVQHPHAMSIFEDFIYYSDRRLQRLQLYPKYPNGTNQDYPSHTFSKALGVVTVHPVLQPKLVTTSACSVTPIPCSHICALGNNGTYTCICPSGMVLDTDKHRCVADHRPFLLMVFKTMITGTSLAGGAKDSTAKQRAEMAGITPISGLQNAHDADFDAQTQKLFHLEHGSMARLVMATVISDARIYKTELLTNNRTQLLTAQIPNDPFCMAYDWNGRNLYVGNKISQTIEVVRTEGEQFRAVILHNDQTPTAVAQPIAIAVDSDRGLLFWLDQGKGGVATKVARADMDGGNPLVLVNIDLAELDHLALDTVNHRVVSYEGQDKHYLLNDPAKQPRAIAFFNNRIFYSDSAFDKIFAGEFVGDEQPPEFSEFRANVEQLNNLKIIHPSTEKHPCHENNGNCDQLCIPGQHKKFTCLCGTGFTLDEDNKCKLYSASFLVVAGKNFVKSIPTDQSHTKSDAFEPISGAAITSVDFHHETKSIFFVDAAGVNKGINRFVLGDSESQVIVKNNYGGYIIKSVAIDWINNNIYFINADSDRSNIEVCQMNGENRKILLSTRTETPTSIAVDPITRFIYWADQGQTPAIQRAWLDGTHKQVVVHDELKEPTDLIIDPNSHYLYWTDAGMDGIYRINPELLNAADAEPKPELVRADIAEATGIAIVGQNMYWTDRRLEKVFAGSSKPNQSSMILSPVTVVGDLQDLTDLAAFDALAQPKATSPCHISESLRKSPCPQLCLAIPGSSSPNCACAKGVPKGRICDEPDTFMMFIDGDRIVDATIVPDIKASSPLREQFPPFPSIQIFDVDVNLRRIYVATDAPNGANISWFPMSQPKQIRQLINPERLHSLEMQMGSRHVSDMRYDWVTQKLYWTTGRSGKIYAFDTRGDHIVTIATGDWTYALALDPCAGYVFWSDSGYKVTGGAYEPRIERANMAGGNRRVIVREELSLAAALTVDGHEQRIYWSDVNRLSIESANYDGTNRRTIGVGLRAKSMDIWENWLYLSDPLSNGIFRMNKFTGNFYESVAPDHRLPGTVRIFASESDIKTRNQWCNERTSHLCAKNNGGCDQICHVISDDMGTPAHKVQCSCNDTYQLVKQPGEDIATQCVPNEAARVSCEGPYNFQCASDGHCIALDKTCDARADCADGSDETPSYCFVRFCPETYYLCANRRCVQEQLRCNGVNDCGDRSDEIDCGLPTQKTGQESGGGSGTGGIGTGTAMVVNTVCPPGSFACMNGHCINSSRVCDGHNDCHDQEVSDENAKTCPGLPIDCRGVRKKCPNTNICIQPADLCDGYDDCGDRADEQQLFCMNQQCGKHYVRCPNGRCIPETWQCDGDSDCGESAWDETHSNCTDAEGKKVCVGQYLFQCDNGKCISRAFICDGEDDCGDASDESTRHRCGNRTCTEDEFHCKSNARLAQPKYECIPKVWLCDGDVTCAGGEDESEALCGVTKKACNKGEFRCNNNHCIHASWECDGDNDCLDGSDEHQNCTYQACQPDFWQCSNHKCIPNSWRCDGNDDCDDMSDEQHCTADEVKARNLTGLATATILDGTNNCAQGQYECKSGQCIDIHKVCDSNYDCVDRTDESPSCFINECELAERPLCEQRCVDQLIGYKCDCDQGYQLNKQDMKTCVDIDECSEGLSMCAQLCDNKQGGYKCSCVDAFTLAADGLSCKVNDESQQQPYLLLANKHYIRKLSTDGSTYELVAQGFENVVSMDVDPVDNQVYLLDAGKLRVYRKSLHRLSEAPSSYEQIIRHNVFGIEGIAVDWVARKFYSLNRQDRSLRVCELDGRFCRTMIRDRIAQPKAIVVHPRMGYLYITEWSLQPYIGKIALDGTAPYGTNDPIIKIVEKDLGWPNALAIDYYSDRLFWGDAHLNELCWTELSGGTHRRHKVPVKRASHISSIAVFENYVFWSDWNLRQVVRAHKWTGKNETVLVTTLQLPNDLRIVQTVQPKWPNPCGANNGGCSHLCLIGAGGQNYSCACPDQFYLVANGRDCEANCTARQFACSGADSKCISKLWYCDGEKDCAAGDDEPGREVCGDRICPVGEFQCSNHNCTRPFQLCDGQDDCGDGSDEKDCDKPCDDWMFKCTNTGKCIPRRFTCDGDDDCGDRSDENESICHSPTRNCTAEEFRCGNNKCIPKAWKCDFDDDCGDGSDEPKDECANIECPKGWSRCASSYRCVPDWAFCNGQDDCKDGSDEVPSRCPACEELGEFRCATTGKCIPRRWMCDSENDCGDNSDEIDEECGGTSRPCSESEFRCNDGRCIPHSKVCDGTIQCSDGLDESECTTRKCVDGMRQCEDGTCIPDHKWCDRRRDCANASDERNCSNHPNRRQCSQYEFECTNSVCIPRKFMCDGDNDCGDNSDETNDQCKVAVCEPPLRFRCAHSRLCLNILQLCNGFNDCGEHDFSDEHLSMCSSFSEYGDCSTDEFKCSNGKCINATLACDRKDDCGDATDEIGCAKNNGKSCHSKGDNGGCKHLCTDVQDGYYCHCRDGFRPDPANPFDCVDIDECQGNNTCTQQCLNTKGSYLCKCVDDYTSGVVIGAMAGKDCRANGEPALVMVAANNKVMQLNLVGARGRVNAAAESADVQADIAAVEFDPRREQMFWIDAYQKKVFRSALPKGNQSHEGQELQIHFDDNVTPLSMAVDYLTGNIYVTGVVGAENIANAEAAGRRKRRWSQPLDETGVVFVATSDGRYRKKIVFGQLQIPTAIVTLPKLGRICYSDAGLEAKIECADMDGNRRQTIISELIYSPTNMAVDEGRDHRIYWADPKYHKVDSCLPDGSRRLIIVRDTKTPWAIDVFENHLYWASKVSQSLYVQDKFGRGRINLLASALDDVHSLRIQQRYARDMLQAESACARAQCTHLCAELPASGFRCMCPDNVTQFDDGSCGTVRIEELPPPKQCSCQNGGICTAAGTCKCGDFEGEFCQKQSSVTRQLIGRLGNGAYYALLLMFSMLVCLGMLTVIVLLMYKKKILLDKKRQAAGDGTSSLGASVVSFHGNVISFSNPVLDDRRLHQQSSSSGGSGELQQQQQQQHDGPPSNELLHGLNMTTTTFANPVYDHGDTLSYEEDTTTTVGDGGSSSGTKFDTIETGKINPLFEEHNR</sequence>
<feature type="disulfide bond" evidence="18">
    <location>
        <begin position="2877"/>
        <end position="2895"/>
    </location>
</feature>
<feature type="domain" description="EGF-like calcium-binding" evidence="22">
    <location>
        <begin position="3341"/>
        <end position="3381"/>
    </location>
</feature>
<feature type="domain" description="EGF-like" evidence="23">
    <location>
        <begin position="2769"/>
        <end position="2818"/>
    </location>
</feature>
<feature type="disulfide bond" evidence="18">
    <location>
        <begin position="3832"/>
        <end position="3844"/>
    </location>
</feature>
<evidence type="ECO:0000259" key="22">
    <source>
        <dbReference type="SMART" id="SM00179"/>
    </source>
</evidence>
<evidence type="ECO:0000256" key="9">
    <source>
        <dbReference type="ARBA" id="ARBA00022737"/>
    </source>
</evidence>
<feature type="disulfide bond" evidence="18">
    <location>
        <begin position="1229"/>
        <end position="1247"/>
    </location>
</feature>
<keyword evidence="3" id="KW-0245">EGF-like domain</keyword>
<feature type="disulfide bond" evidence="18">
    <location>
        <begin position="1349"/>
        <end position="1361"/>
    </location>
</feature>
<dbReference type="SMART" id="SM00192">
    <property type="entry name" value="LDLa"/>
    <property type="match status" value="35"/>
</dbReference>
<feature type="disulfide bond" evidence="18">
    <location>
        <begin position="4040"/>
        <end position="4052"/>
    </location>
</feature>
<dbReference type="GO" id="GO:0046872">
    <property type="term" value="F:metal ion binding"/>
    <property type="evidence" value="ECO:0007669"/>
    <property type="project" value="UniProtKB-KW"/>
</dbReference>
<dbReference type="PANTHER" id="PTHR22722">
    <property type="entry name" value="LOW-DENSITY LIPOPROTEIN RECEPTOR-RELATED PROTEIN 2-RELATED"/>
    <property type="match status" value="1"/>
</dbReference>
<evidence type="ECO:0000256" key="4">
    <source>
        <dbReference type="ARBA" id="ARBA00022553"/>
    </source>
</evidence>
<comment type="caution">
    <text evidence="18">Lacks conserved residue(s) required for the propagation of feature annotation.</text>
</comment>
<dbReference type="SUPFAM" id="SSF57424">
    <property type="entry name" value="LDL receptor-like module"/>
    <property type="match status" value="34"/>
</dbReference>
<keyword evidence="15" id="KW-0168">Coated pit</keyword>
<dbReference type="FunFam" id="4.10.400.10:FF:000011">
    <property type="entry name" value="Low-density lipoprotein receptor-related protein 1"/>
    <property type="match status" value="1"/>
</dbReference>
<feature type="region of interest" description="Disordered" evidence="20">
    <location>
        <begin position="4719"/>
        <end position="4750"/>
    </location>
</feature>
<feature type="repeat" description="LDL-receptor class B" evidence="19">
    <location>
        <begin position="596"/>
        <end position="640"/>
    </location>
</feature>
<feature type="domain" description="EGF-like" evidence="23">
    <location>
        <begin position="3202"/>
        <end position="3238"/>
    </location>
</feature>
<feature type="disulfide bond" evidence="18">
    <location>
        <begin position="3170"/>
        <end position="3188"/>
    </location>
</feature>
<dbReference type="Gene3D" id="2.40.128.620">
    <property type="match status" value="1"/>
</dbReference>
<feature type="domain" description="EGF-like" evidence="23">
    <location>
        <begin position="3162"/>
        <end position="3199"/>
    </location>
</feature>
<keyword evidence="6 21" id="KW-0812">Transmembrane</keyword>
<feature type="domain" description="EGF-like" evidence="23">
    <location>
        <begin position="4560"/>
        <end position="4595"/>
    </location>
</feature>
<dbReference type="SMART" id="SM00179">
    <property type="entry name" value="EGF_CA"/>
    <property type="match status" value="8"/>
</dbReference>
<feature type="domain" description="EGF-like" evidence="23">
    <location>
        <begin position="1785"/>
        <end position="1823"/>
    </location>
</feature>
<dbReference type="InterPro" id="IPR000033">
    <property type="entry name" value="LDLR_classB_rpt"/>
</dbReference>
<feature type="disulfide bond" evidence="18">
    <location>
        <begin position="3077"/>
        <end position="3095"/>
    </location>
</feature>
<feature type="repeat" description="LDL-receptor class B" evidence="19">
    <location>
        <begin position="2288"/>
        <end position="2331"/>
    </location>
</feature>
<dbReference type="FunFam" id="4.10.400.10:FF:000190">
    <property type="entry name" value="Low-density lipoprotein receptor-related protein"/>
    <property type="match status" value="1"/>
</dbReference>
<dbReference type="SUPFAM" id="SSF57196">
    <property type="entry name" value="EGF/Laminin"/>
    <property type="match status" value="5"/>
</dbReference>
<keyword evidence="10" id="KW-0106">Calcium</keyword>
<dbReference type="GO" id="GO:0006898">
    <property type="term" value="P:receptor-mediated endocytosis"/>
    <property type="evidence" value="ECO:0007669"/>
    <property type="project" value="UniProtKB-ARBA"/>
</dbReference>
<evidence type="ECO:0000256" key="20">
    <source>
        <dbReference type="SAM" id="MobiDB-lite"/>
    </source>
</evidence>
<name>A0ABD2MGA4_9BILA</name>
<feature type="domain" description="EGF-like" evidence="23">
    <location>
        <begin position="363"/>
        <end position="417"/>
    </location>
</feature>
<dbReference type="SUPFAM" id="SSF63825">
    <property type="entry name" value="YWTD domain"/>
    <property type="match status" value="7"/>
</dbReference>
<dbReference type="SUPFAM" id="SSF57184">
    <property type="entry name" value="Growth factor receptor domain"/>
    <property type="match status" value="1"/>
</dbReference>
<dbReference type="FunFam" id="4.10.400.10:FF:000045">
    <property type="entry name" value="Low-density lipoprotein receptor-related protein 2"/>
    <property type="match status" value="1"/>
</dbReference>
<evidence type="ECO:0000256" key="19">
    <source>
        <dbReference type="PROSITE-ProRule" id="PRU00461"/>
    </source>
</evidence>
<dbReference type="SMART" id="SM00135">
    <property type="entry name" value="LY"/>
    <property type="match status" value="32"/>
</dbReference>